<gene>
    <name evidence="2" type="ORF">Y958_30310</name>
</gene>
<dbReference type="InterPro" id="IPR014710">
    <property type="entry name" value="RmlC-like_jellyroll"/>
</dbReference>
<protein>
    <submittedName>
        <fullName evidence="2">Cupin</fullName>
    </submittedName>
</protein>
<reference evidence="2 3" key="1">
    <citation type="submission" date="2017-06" db="EMBL/GenBank/DDBJ databases">
        <title>Complete genome sequence of Nitrospirillum amazonense strain CBAmC, an endophytic nitrogen-fixing and plant growth-promoting bacterium, isolated from sugarcane.</title>
        <authorList>
            <person name="Schwab S."/>
            <person name="dos Santos Teixeira K.R."/>
            <person name="Simoes Araujo J.L."/>
            <person name="Soares Vidal M."/>
            <person name="Borges de Freitas H.R."/>
            <person name="Rivello Crivelaro A.L."/>
            <person name="Bueno de Camargo Nunes A."/>
            <person name="dos Santos C.M."/>
            <person name="Palmeira da Silva Rosa D."/>
            <person name="da Silva Padilha D."/>
            <person name="da Silva E."/>
            <person name="Araujo Terra L."/>
            <person name="Soares Mendes V."/>
            <person name="Farinelli L."/>
            <person name="Magalhaes Cruz L."/>
            <person name="Baldani J.I."/>
        </authorList>
    </citation>
    <scope>NUCLEOTIDE SEQUENCE [LARGE SCALE GENOMIC DNA]</scope>
    <source>
        <strain evidence="2 3">CBAmC</strain>
    </source>
</reference>
<evidence type="ECO:0000313" key="3">
    <source>
        <dbReference type="Proteomes" id="UP000197153"/>
    </source>
</evidence>
<sequence>METIGNLLTGLPSALEAERFTDILRHPGCRIEQIVSHGQVTPVDQPYRQAHDEWVLVLAGAARVEVEGRETALLPGDHLFIPANTSHRVTYTDPGQPTVWLAIHIGEAASHHQ</sequence>
<dbReference type="Proteomes" id="UP000197153">
    <property type="component" value="Chromosome 4"/>
</dbReference>
<proteinExistence type="predicted"/>
<keyword evidence="3" id="KW-1185">Reference proteome</keyword>
<dbReference type="Pfam" id="PF07883">
    <property type="entry name" value="Cupin_2"/>
    <property type="match status" value="1"/>
</dbReference>
<dbReference type="InterPro" id="IPR011051">
    <property type="entry name" value="RmlC_Cupin_sf"/>
</dbReference>
<dbReference type="SUPFAM" id="SSF51182">
    <property type="entry name" value="RmlC-like cupins"/>
    <property type="match status" value="1"/>
</dbReference>
<dbReference type="InterPro" id="IPR013096">
    <property type="entry name" value="Cupin_2"/>
</dbReference>
<accession>A0A248K3E3</accession>
<dbReference type="KEGG" id="nao:Y958_30310"/>
<dbReference type="Gene3D" id="2.60.120.10">
    <property type="entry name" value="Jelly Rolls"/>
    <property type="match status" value="1"/>
</dbReference>
<dbReference type="EMBL" id="CP022113">
    <property type="protein sequence ID" value="ASG25241.1"/>
    <property type="molecule type" value="Genomic_DNA"/>
</dbReference>
<dbReference type="AlphaFoldDB" id="A0A248K3E3"/>
<organism evidence="2 3">
    <name type="scientific">Nitrospirillum viridazoti CBAmc</name>
    <dbReference type="NCBI Taxonomy" id="1441467"/>
    <lineage>
        <taxon>Bacteria</taxon>
        <taxon>Pseudomonadati</taxon>
        <taxon>Pseudomonadota</taxon>
        <taxon>Alphaproteobacteria</taxon>
        <taxon>Rhodospirillales</taxon>
        <taxon>Azospirillaceae</taxon>
        <taxon>Nitrospirillum</taxon>
        <taxon>Nitrospirillum viridazoti</taxon>
    </lineage>
</organism>
<evidence type="ECO:0000259" key="1">
    <source>
        <dbReference type="Pfam" id="PF07883"/>
    </source>
</evidence>
<feature type="domain" description="Cupin type-2" evidence="1">
    <location>
        <begin position="45"/>
        <end position="103"/>
    </location>
</feature>
<evidence type="ECO:0000313" key="2">
    <source>
        <dbReference type="EMBL" id="ASG25241.1"/>
    </source>
</evidence>
<dbReference type="CDD" id="cd06981">
    <property type="entry name" value="cupin_reut_a1446"/>
    <property type="match status" value="1"/>
</dbReference>
<name>A0A248K3E3_9PROT</name>
<dbReference type="RefSeq" id="WP_088875612.1">
    <property type="nucleotide sequence ID" value="NZ_CP022113.1"/>
</dbReference>